<comment type="caution">
    <text evidence="2">The sequence shown here is derived from an EMBL/GenBank/DDBJ whole genome shotgun (WGS) entry which is preliminary data.</text>
</comment>
<name>A0AAN7NTU3_9COLE</name>
<feature type="region of interest" description="Disordered" evidence="1">
    <location>
        <begin position="54"/>
        <end position="73"/>
    </location>
</feature>
<evidence type="ECO:0000313" key="2">
    <source>
        <dbReference type="EMBL" id="KAK4871795.1"/>
    </source>
</evidence>
<accession>A0AAN7NTU3</accession>
<feature type="compositionally biased region" description="Polar residues" evidence="1">
    <location>
        <begin position="156"/>
        <end position="165"/>
    </location>
</feature>
<evidence type="ECO:0000313" key="3">
    <source>
        <dbReference type="Proteomes" id="UP001353858"/>
    </source>
</evidence>
<sequence length="385" mass="43091">MSYPRSSINDYPEHLNPFYEGNQKPKFWKIGKVKRSSSFGEALRNTLLFKSIRGKKKKQQINTPSSPPELRRNEAQVHVQYRQTLPTIVSPSPSLSRTPVSEPLPRSRFSERVARPYTHQGVGANENSLNPFEEEVPKESSSRHKRRKRKAPLPPNSVTSHGTLSICSTHNSSNWSLTSGATDMSAYSDNENLSTDVIDPSISINISNIVKEIEKFAEEDKDKSSELGIIDIPDVVSSSIEVTVPSKDCDQPIDENFNVVPEICDKDTVEDTCPDVLYNTNCEIDVVEKTVSDVNNEMRKTSVNDSLTNLINSIELNNNDNPLDDKSDSLTNIINSINMVENECYVPPVSVTKDEVAVIRSFNLDDTDEEQNRKKSTMVSNVAIT</sequence>
<proteinExistence type="predicted"/>
<feature type="region of interest" description="Disordered" evidence="1">
    <location>
        <begin position="84"/>
        <end position="165"/>
    </location>
</feature>
<evidence type="ECO:0000256" key="1">
    <source>
        <dbReference type="SAM" id="MobiDB-lite"/>
    </source>
</evidence>
<feature type="compositionally biased region" description="Polar residues" evidence="1">
    <location>
        <begin position="84"/>
        <end position="99"/>
    </location>
</feature>
<gene>
    <name evidence="2" type="ORF">RN001_015919</name>
</gene>
<reference evidence="3" key="1">
    <citation type="submission" date="2023-01" db="EMBL/GenBank/DDBJ databases">
        <title>Key to firefly adult light organ development and bioluminescence: homeobox transcription factors regulate luciferase expression and transportation to peroxisome.</title>
        <authorList>
            <person name="Fu X."/>
        </authorList>
    </citation>
    <scope>NUCLEOTIDE SEQUENCE [LARGE SCALE GENOMIC DNA]</scope>
</reference>
<keyword evidence="3" id="KW-1185">Reference proteome</keyword>
<dbReference type="AlphaFoldDB" id="A0AAN7NTU3"/>
<protein>
    <submittedName>
        <fullName evidence="2">Uncharacterized protein</fullName>
    </submittedName>
</protein>
<dbReference type="EMBL" id="JARPUR010000008">
    <property type="protein sequence ID" value="KAK4871795.1"/>
    <property type="molecule type" value="Genomic_DNA"/>
</dbReference>
<dbReference type="Proteomes" id="UP001353858">
    <property type="component" value="Unassembled WGS sequence"/>
</dbReference>
<organism evidence="2 3">
    <name type="scientific">Aquatica leii</name>
    <dbReference type="NCBI Taxonomy" id="1421715"/>
    <lineage>
        <taxon>Eukaryota</taxon>
        <taxon>Metazoa</taxon>
        <taxon>Ecdysozoa</taxon>
        <taxon>Arthropoda</taxon>
        <taxon>Hexapoda</taxon>
        <taxon>Insecta</taxon>
        <taxon>Pterygota</taxon>
        <taxon>Neoptera</taxon>
        <taxon>Endopterygota</taxon>
        <taxon>Coleoptera</taxon>
        <taxon>Polyphaga</taxon>
        <taxon>Elateriformia</taxon>
        <taxon>Elateroidea</taxon>
        <taxon>Lampyridae</taxon>
        <taxon>Luciolinae</taxon>
        <taxon>Aquatica</taxon>
    </lineage>
</organism>